<dbReference type="PANTHER" id="PTHR12558">
    <property type="entry name" value="CELL DIVISION CYCLE 16,23,27"/>
    <property type="match status" value="1"/>
</dbReference>
<dbReference type="SUPFAM" id="SSF48452">
    <property type="entry name" value="TPR-like"/>
    <property type="match status" value="5"/>
</dbReference>
<evidence type="ECO:0000313" key="2">
    <source>
        <dbReference type="EMBL" id="TWT34643.1"/>
    </source>
</evidence>
<organism evidence="2 3">
    <name type="scientific">Blastopirellula retiformator</name>
    <dbReference type="NCBI Taxonomy" id="2527970"/>
    <lineage>
        <taxon>Bacteria</taxon>
        <taxon>Pseudomonadati</taxon>
        <taxon>Planctomycetota</taxon>
        <taxon>Planctomycetia</taxon>
        <taxon>Pirellulales</taxon>
        <taxon>Pirellulaceae</taxon>
        <taxon>Blastopirellula</taxon>
    </lineage>
</organism>
<dbReference type="Proteomes" id="UP000318878">
    <property type="component" value="Unassembled WGS sequence"/>
</dbReference>
<feature type="repeat" description="TPR" evidence="1">
    <location>
        <begin position="69"/>
        <end position="102"/>
    </location>
</feature>
<protein>
    <submittedName>
        <fullName evidence="2">Tetratricopeptide repeat protein</fullName>
    </submittedName>
</protein>
<name>A0A5C5V9N8_9BACT</name>
<dbReference type="PANTHER" id="PTHR12558:SF33">
    <property type="entry name" value="BLL7664 PROTEIN"/>
    <property type="match status" value="1"/>
</dbReference>
<evidence type="ECO:0000256" key="1">
    <source>
        <dbReference type="PROSITE-ProRule" id="PRU00339"/>
    </source>
</evidence>
<dbReference type="EMBL" id="SJPF01000002">
    <property type="protein sequence ID" value="TWT34643.1"/>
    <property type="molecule type" value="Genomic_DNA"/>
</dbReference>
<comment type="caution">
    <text evidence="2">The sequence shown here is derived from an EMBL/GenBank/DDBJ whole genome shotgun (WGS) entry which is preliminary data.</text>
</comment>
<keyword evidence="3" id="KW-1185">Reference proteome</keyword>
<reference evidence="2 3" key="1">
    <citation type="submission" date="2019-02" db="EMBL/GenBank/DDBJ databases">
        <title>Deep-cultivation of Planctomycetes and their phenomic and genomic characterization uncovers novel biology.</title>
        <authorList>
            <person name="Wiegand S."/>
            <person name="Jogler M."/>
            <person name="Boedeker C."/>
            <person name="Pinto D."/>
            <person name="Vollmers J."/>
            <person name="Rivas-Marin E."/>
            <person name="Kohn T."/>
            <person name="Peeters S.H."/>
            <person name="Heuer A."/>
            <person name="Rast P."/>
            <person name="Oberbeckmann S."/>
            <person name="Bunk B."/>
            <person name="Jeske O."/>
            <person name="Meyerdierks A."/>
            <person name="Storesund J.E."/>
            <person name="Kallscheuer N."/>
            <person name="Luecker S."/>
            <person name="Lage O.M."/>
            <person name="Pohl T."/>
            <person name="Merkel B.J."/>
            <person name="Hornburger P."/>
            <person name="Mueller R.-W."/>
            <person name="Bruemmer F."/>
            <person name="Labrenz M."/>
            <person name="Spormann A.M."/>
            <person name="Op Den Camp H."/>
            <person name="Overmann J."/>
            <person name="Amann R."/>
            <person name="Jetten M.S.M."/>
            <person name="Mascher T."/>
            <person name="Medema M.H."/>
            <person name="Devos D.P."/>
            <person name="Kaster A.-K."/>
            <person name="Ovreas L."/>
            <person name="Rohde M."/>
            <person name="Galperin M.Y."/>
            <person name="Jogler C."/>
        </authorList>
    </citation>
    <scope>NUCLEOTIDE SEQUENCE [LARGE SCALE GENOMIC DNA]</scope>
    <source>
        <strain evidence="2 3">Enr8</strain>
    </source>
</reference>
<proteinExistence type="predicted"/>
<keyword evidence="1" id="KW-0802">TPR repeat</keyword>
<dbReference type="SUPFAM" id="SSF81901">
    <property type="entry name" value="HCP-like"/>
    <property type="match status" value="1"/>
</dbReference>
<dbReference type="Pfam" id="PF13432">
    <property type="entry name" value="TPR_16"/>
    <property type="match status" value="2"/>
</dbReference>
<accession>A0A5C5V9N8</accession>
<sequence length="1419" mass="155376">MRSINYRLLLILLAGLAVASLAVYGLNAYQVARQSDAYLQHAKDAQDAGNSAEAIDHLSRYLEVAPDDTEAMQKLGELLAQSGRWNEAFGVLEQTLRRDPDRISARQHLAEASLALGRFSDAKEQLEQIIAASADDSETHLLLSACYSANGEWRSAAAACEDAIQIDGANVVAYQQLAALQRLRLDDPAGSESTIDRVVADNPENADALVLRGSWRLQYRESEATQAAVTKTAAEGAVGADAVLTQASADAQQATQRDPNNVDAIRLAASVALARRDFKAARKLADQAIKVAPLSAGSYLLLAQIEAAAENPAEASKWLKKAIQCDAGNPALVWALGNSLLDHEAIAEAEKVIQSLHDADYEPARTRFLDARVAIAKRQWRDAVNILDQCLPGLIESPEIAKQGYHLQANGYRQLRRAELEVTALKKVISIDPNWLQPRRELAVALAKLGRSDEAADHMRRIASAPGSEQDQATAQIRQQIDDLAQRSAGDEQWEALHRKLDQQIKEADAPILRILKAQACLRRNDLNAAEQVLQQAQVDFPQHQELWLSSLLLAMQTEQWEEVDRLLIAARQAIGTPLPLRLMHARAIARRDQLEGREELLELAVAPDEYKPQEKLALLVGVSEMLRQVGGTDEARRLLEAAGQLAPTNLSIRLSLFDLAFRQKDLSAMESALQDVKKIDGDGPYWKYGEALRLSMMSSLEKQPERLDEAETLLLQAREQLSTLRQIPLLLARIAESKGKSSAAANYYLEAFEAGEREPNVIERLLATLSQSPRSGEFENVVGKLQQEGVPLTEAMNRIIAENSLLRGDLADAIQRARVLAKTTDGFREHLWLGQALARNGQVDEALAAVDRAIELAPQEPEARVAKIKLLQAAGRKEAFLKAVADRDSAEASLAESIAIAQAYFTLEGPEAAKQEFAKLLQDHPNSAETLQAAIQFQLQVGDRDQAKTQLQKLVSLDSPPLELQLWGRRNLASLAAASGTRDGVEEAKALLQENLRNSADPADKFAMAHVLAAAQDPQSRTEAISTLTSAALQSPLPPEERYLLANLYFADAQLEEGAELMRALIADAPENPEFIRRFVQELILQDQTSEAELWLNRLIHLAPGHLATVRLEASLLAKRKAPTDLTSRLVEFASNPPPQLPNKEVERRWNIGAGSLLDEYIAKMRLQNADAELTDRLADLSRQIWRDTLGENAESDLMWGLQEARRGDVGAAIRWLQTAPDNTPAGQLAVIGSTITSSGLATDAQLRQLDAATQQANAAETTSIELAILQADLKGRLGQTASAIDIYRQVLAADGKNVVALNNLAALLAMQGEHGKEALQHIDKAIELSGPNVNFLDTRAMALIALEQYQDAAAEASRSIAYRPSAANLFHLAWAQLELEQGEKAKQTFAEAIQRGLSPAQLHPLEIPAFNRLQEAE</sequence>
<dbReference type="Pfam" id="PF13428">
    <property type="entry name" value="TPR_14"/>
    <property type="match status" value="1"/>
</dbReference>
<dbReference type="Gene3D" id="1.25.40.10">
    <property type="entry name" value="Tetratricopeptide repeat domain"/>
    <property type="match status" value="8"/>
</dbReference>
<dbReference type="Pfam" id="PF14559">
    <property type="entry name" value="TPR_19"/>
    <property type="match status" value="1"/>
</dbReference>
<dbReference type="InterPro" id="IPR011990">
    <property type="entry name" value="TPR-like_helical_dom_sf"/>
</dbReference>
<dbReference type="InterPro" id="IPR019734">
    <property type="entry name" value="TPR_rpt"/>
</dbReference>
<dbReference type="RefSeq" id="WP_146431063.1">
    <property type="nucleotide sequence ID" value="NZ_SJPF01000002.1"/>
</dbReference>
<gene>
    <name evidence="2" type="ORF">Enr8_20560</name>
</gene>
<dbReference type="PROSITE" id="PS50005">
    <property type="entry name" value="TPR"/>
    <property type="match status" value="2"/>
</dbReference>
<dbReference type="SMART" id="SM00028">
    <property type="entry name" value="TPR"/>
    <property type="match status" value="12"/>
</dbReference>
<dbReference type="OrthoDB" id="255895at2"/>
<evidence type="ECO:0000313" key="3">
    <source>
        <dbReference type="Proteomes" id="UP000318878"/>
    </source>
</evidence>
<feature type="repeat" description="TPR" evidence="1">
    <location>
        <begin position="828"/>
        <end position="861"/>
    </location>
</feature>